<evidence type="ECO:0000256" key="1">
    <source>
        <dbReference type="SAM" id="MobiDB-lite"/>
    </source>
</evidence>
<proteinExistence type="predicted"/>
<sequence length="3281" mass="354543">MKTFNAPSTALQQEAPPRQVLEINETDSSISSLAFTDKELPNVPPKCLVLCANVAAFLKSNDAPLECPKDLDPDELGGNVTWTEPVDARQQYFLYLGSSLEGSDRVPQSLPVGTEMATIPAETQRNLATHLLVAWSCLILCSLLCHSTSSDLGRGFRVKVYTASSLAEQTTPVALQLVDTVQAASTCQSTAPSGIEFLCRRLGAGELRGEESLGSLRSAPSAQIAANVSLYDLDLDLKEAGGEISWALPEDGSTVVPVWSHGKLSMLHIEPLPEDPAGLVEHFDVYIAKLPEGDLGCNSSEEVLNGTDSDSTLSCEVLGFSCCFRETNLSLPAETALVDFTHILVYARSQLAEQSTPALHLINDESDLDFDADELGGDITWRPPSSDRVQDYLVYLSDGQSRSQVESAIPAGTNVLTVPDNTQGIGYSSFLVFTRSTLAAEQTTPVALSFSDSVVSLGNLSFTDLDLDATDLGGTLAWEEPSDSAYVTHYEARDGYPTSDYHRSLVLEGATLAEVSAAVRASLLVALGLSAQELMITDVTEGTYRRLGKISQHQRRLATAWTAFWKASRTLQAATDLGQDLPRFQAILSNALTAAGVDDSSLVLQSFSAVTMEVQALSDDSQVEEPETSDSNATDAGNASDDSDVRRLQGENSDAQNESNETSTTTMTSTVTTTATSTVTTSSTRTRFCLKAPKDHDNHFRNHDVNDDYQCNVRGWTRCGNGFYMTYLGTSMMGQPYFQVEPDLPLATWSHFLVFAASDFGEASTPTTHLIYDMSASVSDVAYDGLDLDLDQLGGNVTWSPPNLTESAGNASARCSPLLLSDLLHSIFCFCESLVPMMTHAYSAQVRGYMVYLAESSFGLSRAWIPPEVPVGSNFLLIPPDTERENYSHIVVYTKSELIEQTTPAFLAFADTAESAANASFVDEDPGMCGGMSCSLQLQSRANGEAGRKDLDLGQIGGKLVWDPPADLSSLPEICRITDFLIYVALDAMGTNRSLVGSASAGISEISVPLDTDIPSNSYLVVYVTFVDYDLDNGEIGGNVSWTPPNSTDYVEVYKAYLAADDVGTGKSQIGDDLPIDVSEETPLSDFTHVTVYTKSALGEQTTPVSAALSDTSFFVVQEIDDIWVLLLESFVDLDLDLADVGGVLAWAEALDDAQVAYYNIYLGTDCIENVTLLVEKQVAPAQKTNMGDCQVISGIVSISLDGATSQQARLVFRAEVAGQQLPDPLLRLRCELLWPRPLPQLGLVEMGVPASALYVTGGTGRRLATLWEVSYVIVVPNDQALDLSSSPPFCSILGGYSNGRGVQQCFLQVVVNFATVSVQLITADKLPSVLPSSPTFAFNVTESEENETDVTRTTTTTPEDTWLLKMTRRIRMSHASIQKVDGTSPRRQCNFNQDTDNDQNCDADGNHLLDLNSFPDLNNNDHYRGSGEAIGVVWFFFSWVNETLLGEDADAPDAPEMHQADAVSIEVPVRRLSSIASNVTEALSGASDSPALVAPQNFTRTRLIFCAQRFDHSGFLIASVIEELPLAVPEAETQLGNATHLLIYAASAYAESSIASGGIRVEDVEASAVNVSFVDQELRRDVESFSFYLTDVEPARGASRFLLGKAVKLCVSGSGIPNSSTVLELPGVAGSEIAELPATTSKRAWEGFKVYTKSALVEQTTPTSISLSAVDFPDFDLDFIQIGGVLSWDEPADISQVIRYDIYWASGLSGLTNSSGFVCTAESDGTIMVNASNGEDSDGGFGPFLPCRGSLYAEVATGVQNLTVPPDTDRGNYTHFLIYTRSRRFAAINCADPLGFTEQSNPAALAIFDANASVSNLEFAKTWTFTIWVVLLGTLGPSPNRLIHKELMWDPPEDISRVEAYAAYLAMDASGENRSQIGPDIPVGVWAAKSGNTGRGSNSLSIFPETPRLLLDGRQSKIAPESFTVVYTKSILVEQTTPSDLLIQDAAARSSNVSFTDQDLDVGEDVLDYLIYMAEDRVGNVSVGEDAFLDNTPLRGFTHFLVYSRSALVEQTTPAAIVILDVSAVVTNLAFQDLDLDVGELGGTIQWSPPQALQGLFGIISGKGEGEGAGFEAVISYGIYLAEDAVGLGRREVATAAREDVEAQVADNTAAGSVRTLSYGCRPSELGVKGRFEFILAYTRSVFEQSTPTWAPISDVFAQAGAIQFEDLDLDETQLGGTLSWQPPSDSKHVDQYVAYLAYFCNGTNSSEMDLGEESPVYVAGVFSFPMEAATPEQVTAAARAALAEALGVANSAISGLAEFAKFEGVTVNLARRLSSLVAGSSATEYVVHYELPVEDAPTMLQSASAAEEEDGMDRVSCGFAGTLAKEQISMKFAGEEDVYENMRSWMKSEAGSVYCNESDNESSDDSDLETQEPGCGQGKSWDNLVSEDSRGYSFANLTGDNLAVRISGSLRFSLDGATASQASRLKELQGRDLRIAKGNCKGEAVYSVETAVRAALASSFGVGPAAFSCSGFDTFYCADVMHVMCHGCWRDLDHGVQVSQARRLTTHWIPSLARMLSSTYQVTYQLTVPVEEADVAWLQQDLASVEFWAVVDAATAIASSFAARLNKGLSAAGRRSSWLFDGLLCHGRSDTRIVTLAPGLWMDDLNEHNIRSGDPRDEIFLALHSHAQSLWGRTAGTVFAFGNQLAFAPNTHFLVYTVSNFSEQSHSGLNLYSGYPSALAIVDVAASASGPQRWAPRRSNVAFLDLDLDPDELGGLVRWTPAVAPAVQDYLVYLDTSSSFSRSQLGAATPAETARQSYDLIAVYTRPHGNFWKSGQSTLAEQTTPVAIRVEASAENVSFVDLDLDEFDLGGVITWLPAGNVELVESYATWPGDEVVYFAESICDFTQEPPAIEPATTPDDPCPVPALQDANETYTSENATLPTLCNLLHIETVDAQNATNMSNFSIFLSPETLLRNYTHLAVFTKSVLVEQTTPAAHLIFDAAASVSDLTFDDLDLDEQQLGGRITFAPPLSSQERVESYGLYLSPGAETSRKRGGMRALSSSSCQALPPETDIPSFEYIVAYTRSSLVEQSTPVAIRISDVQARVENVSFFDQDLDFTDTRPEVPKQAEQGRLHASRVKLHRDLHQRVVVGGAGTFYSRSSDGKASFEVVPETSRLDDNNSAVQLAYNSFLIYAKSALVEQTTPEIHQIFDAKANVVNPLLVDEDLDLDEIGAASPHTRNCQGRVLLYRAVLAMDSAATGRSQIGEDIYAPGLETNLSAEQPLVARREWFPHLSSLSPDRHMFQNASMHRRVEPKTDYKYDSSLMPKPEAPKPTSPIP</sequence>
<feature type="compositionally biased region" description="Low complexity" evidence="1">
    <location>
        <begin position="662"/>
        <end position="678"/>
    </location>
</feature>
<feature type="compositionally biased region" description="Acidic residues" evidence="1">
    <location>
        <begin position="2360"/>
        <end position="2372"/>
    </location>
</feature>
<feature type="region of interest" description="Disordered" evidence="1">
    <location>
        <begin position="3244"/>
        <end position="3281"/>
    </location>
</feature>
<gene>
    <name evidence="2" type="ORF">SNAT2548_LOCUS149</name>
</gene>
<dbReference type="Proteomes" id="UP000604046">
    <property type="component" value="Unassembled WGS sequence"/>
</dbReference>
<feature type="compositionally biased region" description="Polar residues" evidence="1">
    <location>
        <begin position="650"/>
        <end position="661"/>
    </location>
</feature>
<name>A0A812G947_9DINO</name>
<feature type="compositionally biased region" description="Basic and acidic residues" evidence="1">
    <location>
        <begin position="3253"/>
        <end position="3263"/>
    </location>
</feature>
<feature type="region of interest" description="Disordered" evidence="1">
    <location>
        <begin position="2356"/>
        <end position="2382"/>
    </location>
</feature>
<feature type="region of interest" description="Disordered" evidence="1">
    <location>
        <begin position="617"/>
        <end position="678"/>
    </location>
</feature>
<keyword evidence="3" id="KW-1185">Reference proteome</keyword>
<dbReference type="EMBL" id="CAJNDS010000002">
    <property type="protein sequence ID" value="CAE6912023.1"/>
    <property type="molecule type" value="Genomic_DNA"/>
</dbReference>
<reference evidence="2" key="1">
    <citation type="submission" date="2021-02" db="EMBL/GenBank/DDBJ databases">
        <authorList>
            <person name="Dougan E. K."/>
            <person name="Rhodes N."/>
            <person name="Thang M."/>
            <person name="Chan C."/>
        </authorList>
    </citation>
    <scope>NUCLEOTIDE SEQUENCE</scope>
</reference>
<evidence type="ECO:0000313" key="3">
    <source>
        <dbReference type="Proteomes" id="UP000604046"/>
    </source>
</evidence>
<organism evidence="2 3">
    <name type="scientific">Symbiodinium natans</name>
    <dbReference type="NCBI Taxonomy" id="878477"/>
    <lineage>
        <taxon>Eukaryota</taxon>
        <taxon>Sar</taxon>
        <taxon>Alveolata</taxon>
        <taxon>Dinophyceae</taxon>
        <taxon>Suessiales</taxon>
        <taxon>Symbiodiniaceae</taxon>
        <taxon>Symbiodinium</taxon>
    </lineage>
</organism>
<comment type="caution">
    <text evidence="2">The sequence shown here is derived from an EMBL/GenBank/DDBJ whole genome shotgun (WGS) entry which is preliminary data.</text>
</comment>
<protein>
    <submittedName>
        <fullName evidence="2">Uncharacterized protein</fullName>
    </submittedName>
</protein>
<evidence type="ECO:0000313" key="2">
    <source>
        <dbReference type="EMBL" id="CAE6912023.1"/>
    </source>
</evidence>
<accession>A0A812G947</accession>